<feature type="domain" description="Aminotransferase class I/classII large" evidence="7">
    <location>
        <begin position="31"/>
        <end position="387"/>
    </location>
</feature>
<reference evidence="8 10" key="1">
    <citation type="submission" date="2016-02" db="EMBL/GenBank/DDBJ databases">
        <authorList>
            <person name="Wen L."/>
            <person name="He K."/>
            <person name="Yang H."/>
        </authorList>
    </citation>
    <scope>NUCLEOTIDE SEQUENCE [LARGE SCALE GENOMIC DNA]</scope>
    <source>
        <strain evidence="8">Trichococcus_R210</strain>
    </source>
</reference>
<dbReference type="PROSITE" id="PS00105">
    <property type="entry name" value="AA_TRANSFER_CLASS_1"/>
    <property type="match status" value="1"/>
</dbReference>
<dbReference type="InterPro" id="IPR015424">
    <property type="entry name" value="PyrdxlP-dep_Trfase"/>
</dbReference>
<dbReference type="Gene3D" id="3.90.1150.10">
    <property type="entry name" value="Aspartate Aminotransferase, domain 1"/>
    <property type="match status" value="1"/>
</dbReference>
<evidence type="ECO:0000256" key="3">
    <source>
        <dbReference type="ARBA" id="ARBA00022576"/>
    </source>
</evidence>
<dbReference type="Pfam" id="PF00155">
    <property type="entry name" value="Aminotran_1_2"/>
    <property type="match status" value="1"/>
</dbReference>
<gene>
    <name evidence="9" type="ORF">SAMN05216375_10179</name>
    <name evidence="8" type="ORF">TR210_189</name>
</gene>
<dbReference type="EMBL" id="FNYT01000001">
    <property type="protein sequence ID" value="SEI51331.1"/>
    <property type="molecule type" value="Genomic_DNA"/>
</dbReference>
<proteinExistence type="inferred from homology"/>
<evidence type="ECO:0000313" key="10">
    <source>
        <dbReference type="Proteomes" id="UP000076878"/>
    </source>
</evidence>
<dbReference type="FunFam" id="3.40.640.10:FF:000033">
    <property type="entry name" value="Aspartate aminotransferase"/>
    <property type="match status" value="1"/>
</dbReference>
<comment type="cofactor">
    <cofactor evidence="1 6">
        <name>pyridoxal 5'-phosphate</name>
        <dbReference type="ChEBI" id="CHEBI:597326"/>
    </cofactor>
</comment>
<dbReference type="SUPFAM" id="SSF53383">
    <property type="entry name" value="PLP-dependent transferases"/>
    <property type="match status" value="1"/>
</dbReference>
<evidence type="ECO:0000259" key="7">
    <source>
        <dbReference type="Pfam" id="PF00155"/>
    </source>
</evidence>
<dbReference type="EC" id="2.6.1.-" evidence="6"/>
<dbReference type="InterPro" id="IPR015422">
    <property type="entry name" value="PyrdxlP-dep_Trfase_small"/>
</dbReference>
<keyword evidence="11" id="KW-1185">Reference proteome</keyword>
<dbReference type="InterPro" id="IPR004839">
    <property type="entry name" value="Aminotransferase_I/II_large"/>
</dbReference>
<dbReference type="InterPro" id="IPR050596">
    <property type="entry name" value="AspAT/PAT-like"/>
</dbReference>
<dbReference type="GO" id="GO:0008483">
    <property type="term" value="F:transaminase activity"/>
    <property type="evidence" value="ECO:0007669"/>
    <property type="project" value="UniProtKB-KW"/>
</dbReference>
<evidence type="ECO:0000256" key="1">
    <source>
        <dbReference type="ARBA" id="ARBA00001933"/>
    </source>
</evidence>
<dbReference type="AlphaFoldDB" id="A0A143Y800"/>
<evidence type="ECO:0000313" key="8">
    <source>
        <dbReference type="EMBL" id="CZQ82062.1"/>
    </source>
</evidence>
<dbReference type="PRINTS" id="PR00753">
    <property type="entry name" value="ACCSYNTHASE"/>
</dbReference>
<name>A0A143Y800_9LACT</name>
<dbReference type="STRING" id="640938.TR210_189"/>
<protein>
    <recommendedName>
        <fullName evidence="6">Aminotransferase</fullName>
        <ecNumber evidence="6">2.6.1.-</ecNumber>
    </recommendedName>
</protein>
<dbReference type="RefSeq" id="WP_068620639.1">
    <property type="nucleotide sequence ID" value="NZ_FJNB01000001.1"/>
</dbReference>
<keyword evidence="4 6" id="KW-0808">Transferase</keyword>
<accession>A0A143Y800</accession>
<dbReference type="GO" id="GO:0006520">
    <property type="term" value="P:amino acid metabolic process"/>
    <property type="evidence" value="ECO:0007669"/>
    <property type="project" value="InterPro"/>
</dbReference>
<evidence type="ECO:0000256" key="5">
    <source>
        <dbReference type="ARBA" id="ARBA00022898"/>
    </source>
</evidence>
<keyword evidence="3 6" id="KW-0032">Aminotransferase</keyword>
<reference evidence="9 11" key="2">
    <citation type="submission" date="2016-10" db="EMBL/GenBank/DDBJ databases">
        <authorList>
            <person name="Varghese N."/>
            <person name="Submissions S."/>
        </authorList>
    </citation>
    <scope>NUCLEOTIDE SEQUENCE [LARGE SCALE GENOMIC DNA]</scope>
    <source>
        <strain evidence="9 11">DSM 22150</strain>
    </source>
</reference>
<dbReference type="PANTHER" id="PTHR46383:SF1">
    <property type="entry name" value="ASPARTATE AMINOTRANSFERASE"/>
    <property type="match status" value="1"/>
</dbReference>
<comment type="similarity">
    <text evidence="2 6">Belongs to the class-I pyridoxal-phosphate-dependent aminotransferase family.</text>
</comment>
<evidence type="ECO:0000313" key="9">
    <source>
        <dbReference type="EMBL" id="SEI51331.1"/>
    </source>
</evidence>
<evidence type="ECO:0000313" key="11">
    <source>
        <dbReference type="Proteomes" id="UP000199280"/>
    </source>
</evidence>
<dbReference type="OrthoDB" id="9802328at2"/>
<dbReference type="PANTHER" id="PTHR46383">
    <property type="entry name" value="ASPARTATE AMINOTRANSFERASE"/>
    <property type="match status" value="1"/>
</dbReference>
<evidence type="ECO:0000256" key="2">
    <source>
        <dbReference type="ARBA" id="ARBA00007441"/>
    </source>
</evidence>
<dbReference type="EMBL" id="FJNB01000001">
    <property type="protein sequence ID" value="CZQ82062.1"/>
    <property type="molecule type" value="Genomic_DNA"/>
</dbReference>
<dbReference type="Proteomes" id="UP000076878">
    <property type="component" value="Unassembled WGS sequence"/>
</dbReference>
<evidence type="ECO:0000256" key="6">
    <source>
        <dbReference type="RuleBase" id="RU000481"/>
    </source>
</evidence>
<sequence length="396" mass="43575">MVRISERMKKISESPTLATSAKVNVMKAQGKDVLNLTVGEPDFDTHVSILNAAVEAIQSNKANHYTPTAGILPLRQAIVDYHQKYDGVTFAVNQVIVTEGAKNALFALFQVILNPGDEVIVPAPYWVSYTEQIKLAGGVNVLVETAPEKGFKLTVDDLEKHRNEKTVALLLNSPSNPTGMIYSPEELKAIGEWAVEHDILIIADEIYYRLTYNGNQAISIASLSEEIKNQTVIINGISKTYAMTGWRIGYAIGNAEIINKMIELSSHSTSNPAGPSQYGALAALTGPQDFVEEMRAAFEARLNFFYPLVASIPGFKVTKPQGAFYLFPNVKEAAEMCGFEEVKDFTLALIEEANVALVSGDGFGYPDYARISYTVREELLAEAVDRIKKFIETHKK</sequence>
<dbReference type="Proteomes" id="UP000199280">
    <property type="component" value="Unassembled WGS sequence"/>
</dbReference>
<dbReference type="Gene3D" id="3.40.640.10">
    <property type="entry name" value="Type I PLP-dependent aspartate aminotransferase-like (Major domain)"/>
    <property type="match status" value="1"/>
</dbReference>
<keyword evidence="5" id="KW-0663">Pyridoxal phosphate</keyword>
<dbReference type="CDD" id="cd00609">
    <property type="entry name" value="AAT_like"/>
    <property type="match status" value="1"/>
</dbReference>
<dbReference type="InterPro" id="IPR004838">
    <property type="entry name" value="NHTrfase_class1_PyrdxlP-BS"/>
</dbReference>
<organism evidence="8 10">
    <name type="scientific">Trichococcus ilyis</name>
    <dbReference type="NCBI Taxonomy" id="640938"/>
    <lineage>
        <taxon>Bacteria</taxon>
        <taxon>Bacillati</taxon>
        <taxon>Bacillota</taxon>
        <taxon>Bacilli</taxon>
        <taxon>Lactobacillales</taxon>
        <taxon>Carnobacteriaceae</taxon>
        <taxon>Trichococcus</taxon>
    </lineage>
</organism>
<dbReference type="GO" id="GO:0030170">
    <property type="term" value="F:pyridoxal phosphate binding"/>
    <property type="evidence" value="ECO:0007669"/>
    <property type="project" value="InterPro"/>
</dbReference>
<dbReference type="InterPro" id="IPR015421">
    <property type="entry name" value="PyrdxlP-dep_Trfase_major"/>
</dbReference>
<evidence type="ECO:0000256" key="4">
    <source>
        <dbReference type="ARBA" id="ARBA00022679"/>
    </source>
</evidence>